<gene>
    <name evidence="2" type="ORF">ACFQSB_13095</name>
</gene>
<proteinExistence type="predicted"/>
<evidence type="ECO:0008006" key="4">
    <source>
        <dbReference type="Google" id="ProtNLM"/>
    </source>
</evidence>
<organism evidence="2 3">
    <name type="scientific">Sphaerisporangium rhizosphaerae</name>
    <dbReference type="NCBI Taxonomy" id="2269375"/>
    <lineage>
        <taxon>Bacteria</taxon>
        <taxon>Bacillati</taxon>
        <taxon>Actinomycetota</taxon>
        <taxon>Actinomycetes</taxon>
        <taxon>Streptosporangiales</taxon>
        <taxon>Streptosporangiaceae</taxon>
        <taxon>Sphaerisporangium</taxon>
    </lineage>
</organism>
<feature type="compositionally biased region" description="Basic and acidic residues" evidence="1">
    <location>
        <begin position="337"/>
        <end position="350"/>
    </location>
</feature>
<dbReference type="InterPro" id="IPR011009">
    <property type="entry name" value="Kinase-like_dom_sf"/>
</dbReference>
<accession>A0ABW2P4C3</accession>
<protein>
    <recommendedName>
        <fullName evidence="4">Aminoglycoside phosphotransferase domain-containing protein</fullName>
    </recommendedName>
</protein>
<evidence type="ECO:0000256" key="1">
    <source>
        <dbReference type="SAM" id="MobiDB-lite"/>
    </source>
</evidence>
<keyword evidence="3" id="KW-1185">Reference proteome</keyword>
<comment type="caution">
    <text evidence="2">The sequence shown here is derived from an EMBL/GenBank/DDBJ whole genome shotgun (WGS) entry which is preliminary data.</text>
</comment>
<dbReference type="EMBL" id="JBHTCG010000007">
    <property type="protein sequence ID" value="MFC7383150.1"/>
    <property type="molecule type" value="Genomic_DNA"/>
</dbReference>
<evidence type="ECO:0000313" key="3">
    <source>
        <dbReference type="Proteomes" id="UP001596496"/>
    </source>
</evidence>
<evidence type="ECO:0000313" key="2">
    <source>
        <dbReference type="EMBL" id="MFC7383150.1"/>
    </source>
</evidence>
<feature type="compositionally biased region" description="Basic and acidic residues" evidence="1">
    <location>
        <begin position="302"/>
        <end position="330"/>
    </location>
</feature>
<dbReference type="RefSeq" id="WP_380826577.1">
    <property type="nucleotide sequence ID" value="NZ_JBHTCG010000007.1"/>
</dbReference>
<dbReference type="Proteomes" id="UP001596496">
    <property type="component" value="Unassembled WGS sequence"/>
</dbReference>
<sequence>MTVRDEDGRATPATARRQDTAASGRDAATSGLIDGQDGPANGLPERRDGITNGLPEGRSGNASGLAEPRDGLANGLPERRDGNASGLAEGLDGIADGLAEPRDGLANGLPERRDGNASGLAEGLDGIADGLAEGLARLARAYGGGPATSVLKDTRVTVVRAGGVVAKAHPPGTDEPALTARLRAASALPGVLLPPLSTRPERLDGRLVTLWPAGEPVDPADPEGAPWESAAVLLARLHAAPPDTPALPPAGGPARLARAVALLDGLDGALAGPVATVLAAHRSLLPQITPSPDNRGSAPVGLDHERAPNPDDRGPAPVGLDHRGAPDLDGRGPAPVRLDHEGAPDLDGRRSASGRLAHGDFHLGQVIRYQGEWLLIDVDDLGTGDPAWDLARPAAWYASGLLSPGLWVRFLSAYLGAAGPALPAGDPWRELDVPARALTVQLAATAVAAAGAEGRPLDEVEQALVSSCGRIARAAAPQ</sequence>
<reference evidence="3" key="1">
    <citation type="journal article" date="2019" name="Int. J. Syst. Evol. Microbiol.">
        <title>The Global Catalogue of Microorganisms (GCM) 10K type strain sequencing project: providing services to taxonomists for standard genome sequencing and annotation.</title>
        <authorList>
            <consortium name="The Broad Institute Genomics Platform"/>
            <consortium name="The Broad Institute Genome Sequencing Center for Infectious Disease"/>
            <person name="Wu L."/>
            <person name="Ma J."/>
        </authorList>
    </citation>
    <scope>NUCLEOTIDE SEQUENCE [LARGE SCALE GENOMIC DNA]</scope>
    <source>
        <strain evidence="3">CECT 7649</strain>
    </source>
</reference>
<feature type="region of interest" description="Disordered" evidence="1">
    <location>
        <begin position="286"/>
        <end position="351"/>
    </location>
</feature>
<feature type="region of interest" description="Disordered" evidence="1">
    <location>
        <begin position="1"/>
        <end position="117"/>
    </location>
</feature>
<dbReference type="Gene3D" id="3.90.1200.10">
    <property type="match status" value="1"/>
</dbReference>
<name>A0ABW2P4C3_9ACTN</name>
<dbReference type="SUPFAM" id="SSF56112">
    <property type="entry name" value="Protein kinase-like (PK-like)"/>
    <property type="match status" value="2"/>
</dbReference>